<feature type="region of interest" description="Disordered" evidence="1">
    <location>
        <begin position="1"/>
        <end position="37"/>
    </location>
</feature>
<evidence type="ECO:0000256" key="1">
    <source>
        <dbReference type="SAM" id="MobiDB-lite"/>
    </source>
</evidence>
<reference evidence="2 3" key="1">
    <citation type="submission" date="2018-06" db="EMBL/GenBank/DDBJ databases">
        <authorList>
            <consortium name="Pathogen Informatics"/>
            <person name="Doyle S."/>
        </authorList>
    </citation>
    <scope>NUCLEOTIDE SEQUENCE [LARGE SCALE GENOMIC DNA]</scope>
    <source>
        <strain evidence="2 3">NCTC12157</strain>
    </source>
</reference>
<evidence type="ECO:0000313" key="3">
    <source>
        <dbReference type="Proteomes" id="UP000254304"/>
    </source>
</evidence>
<sequence length="164" mass="18001">MLNLANLTPDLSLKRRGSKPKTLKRHDVNASRSHSEVTPSKRWKTAWLFTRVGIPQRGNRLSGGTSRRSLWLLKHVHSNPAKPRSPSSKKTQDSKGFRLKPFGPVCVATQGFDLEAGVAAAQGFDLKAAQRAALPLLRIGNPTPPIQPNVKVPLVLHDHGVLVF</sequence>
<feature type="region of interest" description="Disordered" evidence="1">
    <location>
        <begin position="75"/>
        <end position="96"/>
    </location>
</feature>
<gene>
    <name evidence="2" type="ORF">NCTC12157_02400</name>
</gene>
<proteinExistence type="predicted"/>
<organism evidence="2 3">
    <name type="scientific">Ewingella americana</name>
    <dbReference type="NCBI Taxonomy" id="41202"/>
    <lineage>
        <taxon>Bacteria</taxon>
        <taxon>Pseudomonadati</taxon>
        <taxon>Pseudomonadota</taxon>
        <taxon>Gammaproteobacteria</taxon>
        <taxon>Enterobacterales</taxon>
        <taxon>Yersiniaceae</taxon>
        <taxon>Ewingella</taxon>
    </lineage>
</organism>
<protein>
    <submittedName>
        <fullName evidence="2">Uncharacterized protein</fullName>
    </submittedName>
</protein>
<dbReference type="Proteomes" id="UP000254304">
    <property type="component" value="Unassembled WGS sequence"/>
</dbReference>
<feature type="compositionally biased region" description="Basic and acidic residues" evidence="1">
    <location>
        <begin position="25"/>
        <end position="35"/>
    </location>
</feature>
<accession>A0A377NF12</accession>
<evidence type="ECO:0000313" key="2">
    <source>
        <dbReference type="EMBL" id="STQ44677.1"/>
    </source>
</evidence>
<dbReference type="AlphaFoldDB" id="A0A377NF12"/>
<name>A0A377NF12_9GAMM</name>
<feature type="compositionally biased region" description="Basic residues" evidence="1">
    <location>
        <begin position="14"/>
        <end position="24"/>
    </location>
</feature>
<dbReference type="EMBL" id="UGGO01000001">
    <property type="protein sequence ID" value="STQ44677.1"/>
    <property type="molecule type" value="Genomic_DNA"/>
</dbReference>